<dbReference type="KEGG" id="fcy:FRACYDRAFT_263111"/>
<dbReference type="PROSITE" id="PS51684">
    <property type="entry name" value="SAM_MT_TRM5_TYW2"/>
    <property type="match status" value="1"/>
</dbReference>
<evidence type="ECO:0000313" key="13">
    <source>
        <dbReference type="Proteomes" id="UP000095751"/>
    </source>
</evidence>
<evidence type="ECO:0000256" key="4">
    <source>
        <dbReference type="ARBA" id="ARBA00022679"/>
    </source>
</evidence>
<dbReference type="EMBL" id="KV784365">
    <property type="protein sequence ID" value="OEU12064.1"/>
    <property type="molecule type" value="Genomic_DNA"/>
</dbReference>
<dbReference type="GO" id="GO:0002939">
    <property type="term" value="P:tRNA N1-guanine methylation"/>
    <property type="evidence" value="ECO:0007669"/>
    <property type="project" value="TreeGrafter"/>
</dbReference>
<proteinExistence type="inferred from homology"/>
<dbReference type="PANTHER" id="PTHR23245">
    <property type="entry name" value="TRNA METHYLTRANSFERASE"/>
    <property type="match status" value="1"/>
</dbReference>
<evidence type="ECO:0000256" key="9">
    <source>
        <dbReference type="HAMAP-Rule" id="MF_03152"/>
    </source>
</evidence>
<dbReference type="InParanoid" id="A0A1E7F1T9"/>
<gene>
    <name evidence="12" type="ORF">FRACYDRAFT_263111</name>
</gene>
<dbReference type="PANTHER" id="PTHR23245:SF43">
    <property type="entry name" value="TRNA (GUANINE(37)-N1)-METHYLTRANSFERASE 2"/>
    <property type="match status" value="1"/>
</dbReference>
<dbReference type="OrthoDB" id="43296at2759"/>
<feature type="domain" description="SAM-dependent methyltransferase TRM5/TYW2-type" evidence="11">
    <location>
        <begin position="198"/>
        <end position="584"/>
    </location>
</feature>
<dbReference type="Gene3D" id="3.30.300.110">
    <property type="entry name" value="Met-10+ protein-like domains"/>
    <property type="match status" value="1"/>
</dbReference>
<feature type="binding site" evidence="9">
    <location>
        <position position="308"/>
    </location>
    <ligand>
        <name>S-adenosyl-L-methionine</name>
        <dbReference type="ChEBI" id="CHEBI:59789"/>
    </ligand>
</feature>
<evidence type="ECO:0000256" key="6">
    <source>
        <dbReference type="ARBA" id="ARBA00022694"/>
    </source>
</evidence>
<keyword evidence="5 9" id="KW-0949">S-adenosyl-L-methionine</keyword>
<evidence type="ECO:0000256" key="7">
    <source>
        <dbReference type="ARBA" id="ARBA00023128"/>
    </source>
</evidence>
<reference evidence="12 13" key="1">
    <citation type="submission" date="2016-09" db="EMBL/GenBank/DDBJ databases">
        <title>Extensive genetic diversity and differential bi-allelic expression allows diatom success in the polar Southern Ocean.</title>
        <authorList>
            <consortium name="DOE Joint Genome Institute"/>
            <person name="Mock T."/>
            <person name="Otillar R.P."/>
            <person name="Strauss J."/>
            <person name="Dupont C."/>
            <person name="Frickenhaus S."/>
            <person name="Maumus F."/>
            <person name="Mcmullan M."/>
            <person name="Sanges R."/>
            <person name="Schmutz J."/>
            <person name="Toseland A."/>
            <person name="Valas R."/>
            <person name="Veluchamy A."/>
            <person name="Ward B.J."/>
            <person name="Allen A."/>
            <person name="Barry K."/>
            <person name="Falciatore A."/>
            <person name="Ferrante M."/>
            <person name="Fortunato A.E."/>
            <person name="Gloeckner G."/>
            <person name="Gruber A."/>
            <person name="Hipkin R."/>
            <person name="Janech M."/>
            <person name="Kroth P."/>
            <person name="Leese F."/>
            <person name="Lindquist E."/>
            <person name="Lyon B.R."/>
            <person name="Martin J."/>
            <person name="Mayer C."/>
            <person name="Parker M."/>
            <person name="Quesneville H."/>
            <person name="Raymond J."/>
            <person name="Uhlig C."/>
            <person name="Valentin K.U."/>
            <person name="Worden A.Z."/>
            <person name="Armbrust E.V."/>
            <person name="Bowler C."/>
            <person name="Green B."/>
            <person name="Moulton V."/>
            <person name="Van Oosterhout C."/>
            <person name="Grigoriev I."/>
        </authorList>
    </citation>
    <scope>NUCLEOTIDE SEQUENCE [LARGE SCALE GENOMIC DNA]</scope>
    <source>
        <strain evidence="12 13">CCMP1102</strain>
    </source>
</reference>
<dbReference type="GO" id="GO:0005634">
    <property type="term" value="C:nucleus"/>
    <property type="evidence" value="ECO:0007669"/>
    <property type="project" value="UniProtKB-SubCell"/>
</dbReference>
<keyword evidence="7 9" id="KW-0496">Mitochondrion</keyword>
<dbReference type="InterPro" id="IPR030382">
    <property type="entry name" value="MeTrfase_TRM5/TYW2"/>
</dbReference>
<accession>A0A1E7F1T9</accession>
<comment type="similarity">
    <text evidence="9">Belongs to the TRM5 / TYW2 family.</text>
</comment>
<organism evidence="12 13">
    <name type="scientific">Fragilariopsis cylindrus CCMP1102</name>
    <dbReference type="NCBI Taxonomy" id="635003"/>
    <lineage>
        <taxon>Eukaryota</taxon>
        <taxon>Sar</taxon>
        <taxon>Stramenopiles</taxon>
        <taxon>Ochrophyta</taxon>
        <taxon>Bacillariophyta</taxon>
        <taxon>Bacillariophyceae</taxon>
        <taxon>Bacillariophycidae</taxon>
        <taxon>Bacillariales</taxon>
        <taxon>Bacillariaceae</taxon>
        <taxon>Fragilariopsis</taxon>
    </lineage>
</organism>
<comment type="function">
    <text evidence="9">Specifically methylates the N1 position of guanosine-37 in various cytoplasmic and mitochondrial tRNAs. Methylation is not dependent on the nature of the nucleoside 5' of the target nucleoside. This is the first step in the biosynthesis of wybutosine (yW), a modified base adjacent to the anticodon of tRNAs and required for accurate decoding.</text>
</comment>
<evidence type="ECO:0000313" key="12">
    <source>
        <dbReference type="EMBL" id="OEU12064.1"/>
    </source>
</evidence>
<dbReference type="InterPro" id="IPR025792">
    <property type="entry name" value="tRNA_Gua_MeTrfase_euk"/>
</dbReference>
<evidence type="ECO:0000256" key="3">
    <source>
        <dbReference type="ARBA" id="ARBA00022603"/>
    </source>
</evidence>
<dbReference type="GO" id="GO:0070901">
    <property type="term" value="P:mitochondrial tRNA methylation"/>
    <property type="evidence" value="ECO:0007669"/>
    <property type="project" value="UniProtKB-ARBA"/>
</dbReference>
<evidence type="ECO:0000256" key="8">
    <source>
        <dbReference type="ARBA" id="ARBA00047783"/>
    </source>
</evidence>
<dbReference type="InterPro" id="IPR029063">
    <property type="entry name" value="SAM-dependent_MTases_sf"/>
</dbReference>
<protein>
    <recommendedName>
        <fullName evidence="9">tRNA (guanine(37)-N1)-methyltransferase</fullName>
        <ecNumber evidence="9">2.1.1.228</ecNumber>
    </recommendedName>
    <alternativeName>
        <fullName evidence="9">M1G-methyltransferase</fullName>
    </alternativeName>
    <alternativeName>
        <fullName evidence="9">tRNA [GM37] methyltransferase</fullName>
    </alternativeName>
    <alternativeName>
        <fullName evidence="9">tRNA methyltransferase 5 homolog</fullName>
    </alternativeName>
</protein>
<evidence type="ECO:0000256" key="2">
    <source>
        <dbReference type="ARBA" id="ARBA00022490"/>
    </source>
</evidence>
<name>A0A1E7F1T9_9STRA</name>
<dbReference type="AlphaFoldDB" id="A0A1E7F1T9"/>
<dbReference type="Proteomes" id="UP000095751">
    <property type="component" value="Unassembled WGS sequence"/>
</dbReference>
<dbReference type="Gene3D" id="3.40.50.150">
    <property type="entry name" value="Vaccinia Virus protein VP39"/>
    <property type="match status" value="1"/>
</dbReference>
<comment type="similarity">
    <text evidence="1">Belongs to the class I-like SAM-binding methyltransferase superfamily. TRM5/TYW2 family.</text>
</comment>
<feature type="binding site" evidence="9">
    <location>
        <position position="501"/>
    </location>
    <ligand>
        <name>S-adenosyl-L-methionine</name>
        <dbReference type="ChEBI" id="CHEBI:59789"/>
    </ligand>
</feature>
<evidence type="ECO:0000256" key="1">
    <source>
        <dbReference type="ARBA" id="ARBA00009775"/>
    </source>
</evidence>
<keyword evidence="9" id="KW-0539">Nucleus</keyword>
<dbReference type="Pfam" id="PF25133">
    <property type="entry name" value="TYW2_N_2"/>
    <property type="match status" value="1"/>
</dbReference>
<comment type="subcellular location">
    <subcellularLocation>
        <location evidence="9">Mitochondrion matrix</location>
    </subcellularLocation>
    <subcellularLocation>
        <location evidence="9">Nucleus</location>
    </subcellularLocation>
    <subcellularLocation>
        <location evidence="9">Cytoplasm</location>
    </subcellularLocation>
    <text evidence="9">Predominantly in the mitochondria and in the nucleus.</text>
</comment>
<dbReference type="HAMAP" id="MF_03152">
    <property type="entry name" value="TRM5"/>
    <property type="match status" value="1"/>
</dbReference>
<feature type="compositionally biased region" description="Basic and acidic residues" evidence="10">
    <location>
        <begin position="469"/>
        <end position="490"/>
    </location>
</feature>
<dbReference type="GO" id="GO:0005759">
    <property type="term" value="C:mitochondrial matrix"/>
    <property type="evidence" value="ECO:0007669"/>
    <property type="project" value="UniProtKB-SubCell"/>
</dbReference>
<dbReference type="FunFam" id="3.30.300.110:FF:000001">
    <property type="entry name" value="tRNA (guanine(37)-N1)-methyltransferase"/>
    <property type="match status" value="1"/>
</dbReference>
<feature type="binding site" evidence="9">
    <location>
        <begin position="437"/>
        <end position="438"/>
    </location>
    <ligand>
        <name>S-adenosyl-L-methionine</name>
        <dbReference type="ChEBI" id="CHEBI:59789"/>
    </ligand>
</feature>
<comment type="subunit">
    <text evidence="9">Monomer.</text>
</comment>
<feature type="region of interest" description="Disordered" evidence="10">
    <location>
        <begin position="453"/>
        <end position="490"/>
    </location>
</feature>
<feature type="compositionally biased region" description="Basic residues" evidence="10">
    <location>
        <begin position="453"/>
        <end position="468"/>
    </location>
</feature>
<evidence type="ECO:0000256" key="5">
    <source>
        <dbReference type="ARBA" id="ARBA00022691"/>
    </source>
</evidence>
<keyword evidence="6 9" id="KW-0819">tRNA processing</keyword>
<dbReference type="SUPFAM" id="SSF53335">
    <property type="entry name" value="S-adenosyl-L-methionine-dependent methyltransferases"/>
    <property type="match status" value="1"/>
</dbReference>
<keyword evidence="2 9" id="KW-0963">Cytoplasm</keyword>
<keyword evidence="13" id="KW-1185">Reference proteome</keyword>
<keyword evidence="3 9" id="KW-0489">Methyltransferase</keyword>
<comment type="catalytic activity">
    <reaction evidence="8 9">
        <text>guanosine(37) in tRNA + S-adenosyl-L-methionine = N(1)-methylguanosine(37) in tRNA + S-adenosyl-L-homocysteine + H(+)</text>
        <dbReference type="Rhea" id="RHEA:36899"/>
        <dbReference type="Rhea" id="RHEA-COMP:10145"/>
        <dbReference type="Rhea" id="RHEA-COMP:10147"/>
        <dbReference type="ChEBI" id="CHEBI:15378"/>
        <dbReference type="ChEBI" id="CHEBI:57856"/>
        <dbReference type="ChEBI" id="CHEBI:59789"/>
        <dbReference type="ChEBI" id="CHEBI:73542"/>
        <dbReference type="ChEBI" id="CHEBI:74269"/>
        <dbReference type="EC" id="2.1.1.228"/>
    </reaction>
</comment>
<evidence type="ECO:0000259" key="11">
    <source>
        <dbReference type="PROSITE" id="PS51684"/>
    </source>
</evidence>
<dbReference type="EC" id="2.1.1.228" evidence="9"/>
<comment type="caution">
    <text evidence="9">Lacks conserved residue(s) required for the propagation of feature annotation.</text>
</comment>
<dbReference type="GO" id="GO:0052906">
    <property type="term" value="F:tRNA (guanine(37)-N1)-methyltransferase activity"/>
    <property type="evidence" value="ECO:0007669"/>
    <property type="project" value="UniProtKB-UniRule"/>
</dbReference>
<dbReference type="InterPro" id="IPR056744">
    <property type="entry name" value="TRM5/TYW2-like_N"/>
</dbReference>
<sequence>MTITSSRYYSTSSLGRQSTSRAISSSSILIADDDELVDDDDEVYNLNNNWKKSSLINPTITLDTLLVPSSQLNKWISHPELQHRLAKPDNWDFLKHVHPRIKLIQPNDDDDDSDRKRYKQLLLLPSSVMNQSTNNETTAEDDDNSWFIDLLSSYNSDHENKIQLGPPLTMNLSYKQLSYQYILNNLLPKDILPAPSSYEQIGHIAHFNLKPKHLPYKKLIGDALLETSTSIKTVVNKVGQVNGKYRTYECEILADNLSSSSSSSKSSSSSLSSSNSSDSLETIVIEDGVSIQLNVAKCYWSTRLSGERQELIQDILRLRSKTKSSINNNSGQRQRPLVIADVFCGTGAVCLLLAKKIKDEVQAEQKLKLLQQTTPTTTFQEQPSLTVLANDWNQIAVDYMTKSMKINFGMDGNTNLNTNTNSSSSSSMLNFELSCRDSYDFISELGVEQQKKKLKTSINKRSRKNKSSSKKDTVNKKGENNKEAEVVAEEERPLPDHILMNYPLEGPQFLGSLRWWSWKRLENEILSRNNENESWIGPRFHVYTFALYRRNEFNEEFNTTISTRLVRDVAPGKVVVCVSFYITPKLIRYMQGDYS</sequence>
<evidence type="ECO:0000256" key="10">
    <source>
        <dbReference type="SAM" id="MobiDB-lite"/>
    </source>
</evidence>
<keyword evidence="4 9" id="KW-0808">Transferase</keyword>